<protein>
    <submittedName>
        <fullName evidence="3">Autotransporter domain-containing protein</fullName>
    </submittedName>
</protein>
<reference evidence="3 4" key="1">
    <citation type="journal article" date="2020" name="Microorganisms">
        <title>Simultaneous Genome Sequencing of Prosthecochloris ethylica and Desulfuromonas acetoxidans within a Syntrophic Mixture Reveals Unique Pili and Protein Interactions.</title>
        <authorList>
            <person name="Kyndt J.A."/>
            <person name="Van Beeumen J.J."/>
            <person name="Meyer T.E."/>
        </authorList>
    </citation>
    <scope>NUCLEOTIDE SEQUENCE [LARGE SCALE GENOMIC DNA]</scope>
    <source>
        <strain evidence="3 4">N3</strain>
    </source>
</reference>
<gene>
    <name evidence="3" type="ORF">INT08_00705</name>
</gene>
<dbReference type="SUPFAM" id="SSF103515">
    <property type="entry name" value="Autotransporter"/>
    <property type="match status" value="1"/>
</dbReference>
<sequence length="1199" mass="125727">MKKRLSLIMLLVVLGAAKAQAADYDVDRYTDDYSTTSLRYALNDSYDEVSTINFTGYTGPIRYSIDSDNGSLRTILENHTFTAPNGQVTLGWDNATNSYLLQTADGEDGSPWLQISDDLDFDAYGLYDVTGIDGEDSLVFHGGFGSDVTVETGEDGLARGLAAEESLIIESSGIGEDSGSFTGNLDVTAKTHHATGMLARDGDIAIEDNLDGSISVEAGTRHANGLWSLGEDISIGGDVSTEMTVTAGSDFAFGLHAGEDIVIGGQGMGDLGGTFNIWAQDDRAYGLRAGEDIMIGNDVTGTFNVRAGYEDAPVNPNDSAYGFLAGEDILIGGDFTGNIDANAHNSIAVGMMAGGDYIDLEDAQGGGLIGFPGKGGGPGSGDIALRGDLDGTIDVDAGEDMAVGLFAANDISAGNDLAGDITSEAGEDGAFGIVAMDDIEIGNDLSGTIDVKAGEDMAVGLLSFDNTTVGEDLSGTITVESGRNGAVGIMAFNNIEIGNEFSGTVTATAGEDGAVGLFAGDDLEIGGNTFTGNIHATSEGDFAAGIFTFGGVYGAGESSDGPGGFGPPYDNEFLIYGDGEGNGQITASAAADESFAAGILALDGMNLRITGDALISATAGEDGQANAIASGFRDAQDQVTIEDTSTLVGNVFLGGGEDMMTVKDQAQIDQVARLNGGHDRSKGGMSERDVLTFDGWQGTVGDEVVNWEEINVLNESVVDLGSSKDGEDFLAISTAGEDLVLTVEEGSRVVSHGNSPSYQQVIGDYVNGGVLDLLDDEGNDVFEVTGDYSSDNDTGELWLDADLSTSGVDAGDYLEIGGDVDGETTVILNNTVSLVDVTEGDGIRIVRVGNESGGDGSFVLGNPDDFGPFAVEIGEGGGDDWFIQSPGYREEAAAIQAVTPFMNRLGYESVMKFHERRAYGWFRNDSGEHESWWVRATGSKYRQGMEGDAAAEFEGYTGWMQVGTDLIADGDKGGRFDLGIFAGAGYGWAEVDGLRSDKAGELSQTAYGVGAYMSIHERGNWYLDAVAQAIYNDLAIDYLTEDEQKPDAWSYVASLETGGCIPMGTGFRIEPQAQLVYQYTEDMTLSTLVGDVSIEDHQGLQGRLSLTGVIGAPEATTYPFFEVTAIKDFSEDNSVKYLDGSVELKTSPEDWYLGGALGLTRTPQTDAGFGYYVKAAAMYGMDDLDSYSYSIMGGLRKSF</sequence>
<evidence type="ECO:0000259" key="2">
    <source>
        <dbReference type="PROSITE" id="PS51208"/>
    </source>
</evidence>
<feature type="domain" description="Autotransporter" evidence="2">
    <location>
        <begin position="925"/>
        <end position="1199"/>
    </location>
</feature>
<accession>A0ABR9XNU8</accession>
<dbReference type="InterPro" id="IPR005546">
    <property type="entry name" value="Autotransporte_beta"/>
</dbReference>
<evidence type="ECO:0000256" key="1">
    <source>
        <dbReference type="SAM" id="SignalP"/>
    </source>
</evidence>
<dbReference type="Proteomes" id="UP000619838">
    <property type="component" value="Unassembled WGS sequence"/>
</dbReference>
<proteinExistence type="predicted"/>
<dbReference type="EMBL" id="JADGII010000001">
    <property type="protein sequence ID" value="MBF0635701.1"/>
    <property type="molecule type" value="Genomic_DNA"/>
</dbReference>
<keyword evidence="4" id="KW-1185">Reference proteome</keyword>
<feature type="chain" id="PRO_5046305298" evidence="1">
    <location>
        <begin position="22"/>
        <end position="1199"/>
    </location>
</feature>
<dbReference type="InterPro" id="IPR036709">
    <property type="entry name" value="Autotransporte_beta_dom_sf"/>
</dbReference>
<dbReference type="SMART" id="SM00869">
    <property type="entry name" value="Autotransporter"/>
    <property type="match status" value="1"/>
</dbReference>
<dbReference type="InterPro" id="IPR043990">
    <property type="entry name" value="AC_1"/>
</dbReference>
<evidence type="ECO:0000313" key="4">
    <source>
        <dbReference type="Proteomes" id="UP000619838"/>
    </source>
</evidence>
<organism evidence="3 4">
    <name type="scientific">Prosthecochloris ethylica</name>
    <dbReference type="NCBI Taxonomy" id="2743976"/>
    <lineage>
        <taxon>Bacteria</taxon>
        <taxon>Pseudomonadati</taxon>
        <taxon>Chlorobiota</taxon>
        <taxon>Chlorobiia</taxon>
        <taxon>Chlorobiales</taxon>
        <taxon>Chlorobiaceae</taxon>
        <taxon>Prosthecochloris</taxon>
    </lineage>
</organism>
<dbReference type="Pfam" id="PF03797">
    <property type="entry name" value="Autotransporter"/>
    <property type="match status" value="1"/>
</dbReference>
<evidence type="ECO:0000313" key="3">
    <source>
        <dbReference type="EMBL" id="MBF0635701.1"/>
    </source>
</evidence>
<name>A0ABR9XNU8_9CHLB</name>
<comment type="caution">
    <text evidence="3">The sequence shown here is derived from an EMBL/GenBank/DDBJ whole genome shotgun (WGS) entry which is preliminary data.</text>
</comment>
<keyword evidence="1" id="KW-0732">Signal</keyword>
<dbReference type="Gene3D" id="2.40.128.130">
    <property type="entry name" value="Autotransporter beta-domain"/>
    <property type="match status" value="1"/>
</dbReference>
<dbReference type="Pfam" id="PF18883">
    <property type="entry name" value="AC_1"/>
    <property type="match status" value="1"/>
</dbReference>
<feature type="signal peptide" evidence="1">
    <location>
        <begin position="1"/>
        <end position="21"/>
    </location>
</feature>
<dbReference type="RefSeq" id="WP_175186902.1">
    <property type="nucleotide sequence ID" value="NZ_JABVZQ010000002.1"/>
</dbReference>
<dbReference type="PROSITE" id="PS51208">
    <property type="entry name" value="AUTOTRANSPORTER"/>
    <property type="match status" value="1"/>
</dbReference>